<dbReference type="PANTHER" id="PTHR43798:SF31">
    <property type="entry name" value="AB HYDROLASE SUPERFAMILY PROTEIN YCLE"/>
    <property type="match status" value="1"/>
</dbReference>
<feature type="domain" description="AB hydrolase-1" evidence="2">
    <location>
        <begin position="126"/>
        <end position="400"/>
    </location>
</feature>
<dbReference type="Proteomes" id="UP000294723">
    <property type="component" value="Unassembled WGS sequence"/>
</dbReference>
<reference evidence="3 4" key="1">
    <citation type="submission" date="2019-03" db="EMBL/GenBank/DDBJ databases">
        <title>Draft genome sequences of novel Actinobacteria.</title>
        <authorList>
            <person name="Sahin N."/>
            <person name="Ay H."/>
            <person name="Saygin H."/>
        </authorList>
    </citation>
    <scope>NUCLEOTIDE SEQUENCE [LARGE SCALE GENOMIC DNA]</scope>
    <source>
        <strain evidence="3 4">5K548</strain>
    </source>
</reference>
<dbReference type="InterPro" id="IPR029058">
    <property type="entry name" value="AB_hydrolase_fold"/>
</dbReference>
<dbReference type="SUPFAM" id="SSF53474">
    <property type="entry name" value="alpha/beta-Hydrolases"/>
    <property type="match status" value="1"/>
</dbReference>
<protein>
    <submittedName>
        <fullName evidence="3">Alpha/beta hydrolase</fullName>
    </submittedName>
</protein>
<keyword evidence="4" id="KW-1185">Reference proteome</keyword>
<keyword evidence="1 3" id="KW-0378">Hydrolase</keyword>
<accession>A0A4R5BP26</accession>
<gene>
    <name evidence="3" type="ORF">E1202_17790</name>
</gene>
<dbReference type="EMBL" id="SMLA01000026">
    <property type="protein sequence ID" value="TDD86930.1"/>
    <property type="molecule type" value="Genomic_DNA"/>
</dbReference>
<evidence type="ECO:0000313" key="4">
    <source>
        <dbReference type="Proteomes" id="UP000294723"/>
    </source>
</evidence>
<name>A0A4R5BP26_9PSEU</name>
<dbReference type="Gene3D" id="3.40.50.1820">
    <property type="entry name" value="alpha/beta hydrolase"/>
    <property type="match status" value="1"/>
</dbReference>
<evidence type="ECO:0000313" key="3">
    <source>
        <dbReference type="EMBL" id="TDD86930.1"/>
    </source>
</evidence>
<comment type="caution">
    <text evidence="3">The sequence shown here is derived from an EMBL/GenBank/DDBJ whole genome shotgun (WGS) entry which is preliminary data.</text>
</comment>
<sequence>MTSSGHSPTRSRSSLGGVMRAISRSWGRALATITTVLAVTVIIPSAAAGPALQDSRDFGTPTRSPGKTCPFVGELPVRLPAVAVQANTPLPALPEPSVPSTIHGELCMSEATQARAAATGQPPAVLLLVHGLTYGTWYWDPPFQPGTYSTVNRLLDHGYATLNIDRIGAGRSDHPLSALITPHAAAETVHQLITRLRNGDVGGTPYPRVGLVGHSYGTAVVWLETAIHNDADLVIGTGYSNRFRLEQGVNLLSTMIPAALQPALPPARWKADPGYLASRPGTRPRLPFFHGPGADPGMLAVDDRLQNPMTVTEPLALSREYDGTHKGIRIPAFLINGQHDDFVCGPGGSSCRTAAGVHDSPEALERAGSALADYEAPGFHPHACLRAAVIPAAGHNIALHRNSHQASDTIAHFADQALGATGTNAEPYRATCSTRPSGITDVLPDLTRLVPDLLPR</sequence>
<dbReference type="InterPro" id="IPR000073">
    <property type="entry name" value="AB_hydrolase_1"/>
</dbReference>
<dbReference type="InterPro" id="IPR050266">
    <property type="entry name" value="AB_hydrolase_sf"/>
</dbReference>
<organism evidence="3 4">
    <name type="scientific">Saccharopolyspora karakumensis</name>
    <dbReference type="NCBI Taxonomy" id="2530386"/>
    <lineage>
        <taxon>Bacteria</taxon>
        <taxon>Bacillati</taxon>
        <taxon>Actinomycetota</taxon>
        <taxon>Actinomycetes</taxon>
        <taxon>Pseudonocardiales</taxon>
        <taxon>Pseudonocardiaceae</taxon>
        <taxon>Saccharopolyspora</taxon>
    </lineage>
</organism>
<evidence type="ECO:0000259" key="2">
    <source>
        <dbReference type="Pfam" id="PF12697"/>
    </source>
</evidence>
<dbReference type="PANTHER" id="PTHR43798">
    <property type="entry name" value="MONOACYLGLYCEROL LIPASE"/>
    <property type="match status" value="1"/>
</dbReference>
<dbReference type="GO" id="GO:0016787">
    <property type="term" value="F:hydrolase activity"/>
    <property type="evidence" value="ECO:0007669"/>
    <property type="project" value="UniProtKB-KW"/>
</dbReference>
<proteinExistence type="predicted"/>
<dbReference type="AlphaFoldDB" id="A0A4R5BP26"/>
<dbReference type="GO" id="GO:0016020">
    <property type="term" value="C:membrane"/>
    <property type="evidence" value="ECO:0007669"/>
    <property type="project" value="TreeGrafter"/>
</dbReference>
<evidence type="ECO:0000256" key="1">
    <source>
        <dbReference type="ARBA" id="ARBA00022801"/>
    </source>
</evidence>
<dbReference type="Pfam" id="PF12697">
    <property type="entry name" value="Abhydrolase_6"/>
    <property type="match status" value="1"/>
</dbReference>